<sequence>MPPPKSQPAPEPEALPTPSYPAVESFIENASPEEIQSLFNPIKEGLNALKGPRAEQGKKIQTALASAEELLGLLLETRERLIAESKGPKGRR</sequence>
<evidence type="ECO:0000313" key="2">
    <source>
        <dbReference type="Proteomes" id="UP001291309"/>
    </source>
</evidence>
<accession>A0ABU5GWI1</accession>
<comment type="caution">
    <text evidence="1">The sequence shown here is derived from an EMBL/GenBank/DDBJ whole genome shotgun (WGS) entry which is preliminary data.</text>
</comment>
<name>A0ABU5GWI1_9BACT</name>
<evidence type="ECO:0000313" key="1">
    <source>
        <dbReference type="EMBL" id="MDY7225544.1"/>
    </source>
</evidence>
<reference evidence="1 2" key="1">
    <citation type="submission" date="2023-12" db="EMBL/GenBank/DDBJ databases">
        <title>the genome sequence of Hyalangium sp. s54d21.</title>
        <authorList>
            <person name="Zhang X."/>
        </authorList>
    </citation>
    <scope>NUCLEOTIDE SEQUENCE [LARGE SCALE GENOMIC DNA]</scope>
    <source>
        <strain evidence="2">s54d21</strain>
    </source>
</reference>
<dbReference type="RefSeq" id="WP_321544251.1">
    <property type="nucleotide sequence ID" value="NZ_JAXIVS010000001.1"/>
</dbReference>
<keyword evidence="2" id="KW-1185">Reference proteome</keyword>
<dbReference type="EMBL" id="JAXIVS010000001">
    <property type="protein sequence ID" value="MDY7225544.1"/>
    <property type="molecule type" value="Genomic_DNA"/>
</dbReference>
<protein>
    <submittedName>
        <fullName evidence="1">Uncharacterized protein</fullName>
    </submittedName>
</protein>
<gene>
    <name evidence="1" type="ORF">SYV04_04085</name>
</gene>
<proteinExistence type="predicted"/>
<dbReference type="Proteomes" id="UP001291309">
    <property type="component" value="Unassembled WGS sequence"/>
</dbReference>
<organism evidence="1 2">
    <name type="scientific">Hyalangium rubrum</name>
    <dbReference type="NCBI Taxonomy" id="3103134"/>
    <lineage>
        <taxon>Bacteria</taxon>
        <taxon>Pseudomonadati</taxon>
        <taxon>Myxococcota</taxon>
        <taxon>Myxococcia</taxon>
        <taxon>Myxococcales</taxon>
        <taxon>Cystobacterineae</taxon>
        <taxon>Archangiaceae</taxon>
        <taxon>Hyalangium</taxon>
    </lineage>
</organism>